<dbReference type="InterPro" id="IPR003661">
    <property type="entry name" value="HisK_dim/P_dom"/>
</dbReference>
<keyword evidence="3" id="KW-0597">Phosphoprotein</keyword>
<feature type="transmembrane region" description="Helical" evidence="7">
    <location>
        <begin position="60"/>
        <end position="80"/>
    </location>
</feature>
<dbReference type="InterPro" id="IPR036097">
    <property type="entry name" value="HisK_dim/P_sf"/>
</dbReference>
<evidence type="ECO:0000313" key="10">
    <source>
        <dbReference type="Proteomes" id="UP000295097"/>
    </source>
</evidence>
<feature type="coiled-coil region" evidence="6">
    <location>
        <begin position="206"/>
        <end position="233"/>
    </location>
</feature>
<dbReference type="SUPFAM" id="SSF47384">
    <property type="entry name" value="Homodimeric domain of signal transducing histidine kinase"/>
    <property type="match status" value="1"/>
</dbReference>
<dbReference type="Pfam" id="PF00512">
    <property type="entry name" value="HisKA"/>
    <property type="match status" value="1"/>
</dbReference>
<evidence type="ECO:0000259" key="8">
    <source>
        <dbReference type="PROSITE" id="PS50109"/>
    </source>
</evidence>
<dbReference type="Gene3D" id="3.30.450.20">
    <property type="entry name" value="PAS domain"/>
    <property type="match status" value="2"/>
</dbReference>
<feature type="coiled-coil region" evidence="6">
    <location>
        <begin position="83"/>
        <end position="117"/>
    </location>
</feature>
<evidence type="ECO:0000256" key="2">
    <source>
        <dbReference type="ARBA" id="ARBA00012438"/>
    </source>
</evidence>
<keyword evidence="7" id="KW-0812">Transmembrane</keyword>
<organism evidence="9 10">
    <name type="scientific">Martelella mediterranea</name>
    <dbReference type="NCBI Taxonomy" id="293089"/>
    <lineage>
        <taxon>Bacteria</taxon>
        <taxon>Pseudomonadati</taxon>
        <taxon>Pseudomonadota</taxon>
        <taxon>Alphaproteobacteria</taxon>
        <taxon>Hyphomicrobiales</taxon>
        <taxon>Aurantimonadaceae</taxon>
        <taxon>Martelella</taxon>
    </lineage>
</organism>
<comment type="caution">
    <text evidence="9">The sequence shown here is derived from an EMBL/GenBank/DDBJ whole genome shotgun (WGS) entry which is preliminary data.</text>
</comment>
<dbReference type="SMART" id="SM00387">
    <property type="entry name" value="HATPase_c"/>
    <property type="match status" value="1"/>
</dbReference>
<reference evidence="9 10" key="1">
    <citation type="submission" date="2019-03" db="EMBL/GenBank/DDBJ databases">
        <title>Freshwater and sediment microbial communities from various areas in North America, analyzing microbe dynamics in response to fracking.</title>
        <authorList>
            <person name="Lamendella R."/>
        </authorList>
    </citation>
    <scope>NUCLEOTIDE SEQUENCE [LARGE SCALE GENOMIC DNA]</scope>
    <source>
        <strain evidence="9 10">175.2</strain>
    </source>
</reference>
<evidence type="ECO:0000256" key="6">
    <source>
        <dbReference type="SAM" id="Coils"/>
    </source>
</evidence>
<dbReference type="EMBL" id="SMAR01000002">
    <property type="protein sequence ID" value="TCT44651.1"/>
    <property type="molecule type" value="Genomic_DNA"/>
</dbReference>
<evidence type="ECO:0000256" key="1">
    <source>
        <dbReference type="ARBA" id="ARBA00000085"/>
    </source>
</evidence>
<name>A0A4V6P0B8_9HYPH</name>
<dbReference type="GO" id="GO:0005886">
    <property type="term" value="C:plasma membrane"/>
    <property type="evidence" value="ECO:0007669"/>
    <property type="project" value="TreeGrafter"/>
</dbReference>
<dbReference type="SUPFAM" id="SSF55785">
    <property type="entry name" value="PYP-like sensor domain (PAS domain)"/>
    <property type="match status" value="2"/>
</dbReference>
<dbReference type="SUPFAM" id="SSF55874">
    <property type="entry name" value="ATPase domain of HSP90 chaperone/DNA topoisomerase II/histidine kinase"/>
    <property type="match status" value="1"/>
</dbReference>
<proteinExistence type="predicted"/>
<dbReference type="Pfam" id="PF02518">
    <property type="entry name" value="HATPase_c"/>
    <property type="match status" value="1"/>
</dbReference>
<feature type="domain" description="Histidine kinase" evidence="8">
    <location>
        <begin position="612"/>
        <end position="829"/>
    </location>
</feature>
<dbReference type="Gene3D" id="3.30.565.10">
    <property type="entry name" value="Histidine kinase-like ATPase, C-terminal domain"/>
    <property type="match status" value="1"/>
</dbReference>
<dbReference type="AlphaFoldDB" id="A0A4V6P0B8"/>
<dbReference type="PRINTS" id="PR00344">
    <property type="entry name" value="BCTRLSENSOR"/>
</dbReference>
<accession>A0A4V6P0B8</accession>
<dbReference type="InterPro" id="IPR005467">
    <property type="entry name" value="His_kinase_dom"/>
</dbReference>
<evidence type="ECO:0000256" key="3">
    <source>
        <dbReference type="ARBA" id="ARBA00022553"/>
    </source>
</evidence>
<dbReference type="Pfam" id="PF12860">
    <property type="entry name" value="PAS_7"/>
    <property type="match status" value="2"/>
</dbReference>
<dbReference type="SMART" id="SM00388">
    <property type="entry name" value="HisKA"/>
    <property type="match status" value="1"/>
</dbReference>
<protein>
    <recommendedName>
        <fullName evidence="2">histidine kinase</fullName>
        <ecNumber evidence="2">2.7.13.3</ecNumber>
    </recommendedName>
</protein>
<gene>
    <name evidence="9" type="ORF">EDC90_1002201</name>
</gene>
<dbReference type="Proteomes" id="UP000295097">
    <property type="component" value="Unassembled WGS sequence"/>
</dbReference>
<dbReference type="PANTHER" id="PTHR43047">
    <property type="entry name" value="TWO-COMPONENT HISTIDINE PROTEIN KINASE"/>
    <property type="match status" value="1"/>
</dbReference>
<keyword evidence="6" id="KW-0175">Coiled coil</keyword>
<evidence type="ECO:0000313" key="9">
    <source>
        <dbReference type="EMBL" id="TCT44651.1"/>
    </source>
</evidence>
<evidence type="ECO:0000256" key="7">
    <source>
        <dbReference type="SAM" id="Phobius"/>
    </source>
</evidence>
<keyword evidence="7" id="KW-0472">Membrane</keyword>
<dbReference type="PANTHER" id="PTHR43047:SF72">
    <property type="entry name" value="OSMOSENSING HISTIDINE PROTEIN KINASE SLN1"/>
    <property type="match status" value="1"/>
</dbReference>
<dbReference type="EC" id="2.7.13.3" evidence="2"/>
<dbReference type="CDD" id="cd00075">
    <property type="entry name" value="HATPase"/>
    <property type="match status" value="1"/>
</dbReference>
<keyword evidence="5" id="KW-0418">Kinase</keyword>
<dbReference type="GO" id="GO:0009927">
    <property type="term" value="F:histidine phosphotransfer kinase activity"/>
    <property type="evidence" value="ECO:0007669"/>
    <property type="project" value="TreeGrafter"/>
</dbReference>
<dbReference type="InterPro" id="IPR035965">
    <property type="entry name" value="PAS-like_dom_sf"/>
</dbReference>
<dbReference type="FunFam" id="3.30.565.10:FF:000006">
    <property type="entry name" value="Sensor histidine kinase WalK"/>
    <property type="match status" value="1"/>
</dbReference>
<dbReference type="PROSITE" id="PS50109">
    <property type="entry name" value="HIS_KIN"/>
    <property type="match status" value="1"/>
</dbReference>
<keyword evidence="10" id="KW-1185">Reference proteome</keyword>
<comment type="catalytic activity">
    <reaction evidence="1">
        <text>ATP + protein L-histidine = ADP + protein N-phospho-L-histidine.</text>
        <dbReference type="EC" id="2.7.13.3"/>
    </reaction>
</comment>
<evidence type="ECO:0000256" key="5">
    <source>
        <dbReference type="ARBA" id="ARBA00022777"/>
    </source>
</evidence>
<dbReference type="CDD" id="cd00082">
    <property type="entry name" value="HisKA"/>
    <property type="match status" value="1"/>
</dbReference>
<dbReference type="Gene3D" id="1.10.287.130">
    <property type="match status" value="1"/>
</dbReference>
<dbReference type="InterPro" id="IPR036890">
    <property type="entry name" value="HATPase_C_sf"/>
</dbReference>
<dbReference type="InterPro" id="IPR003594">
    <property type="entry name" value="HATPase_dom"/>
</dbReference>
<dbReference type="InterPro" id="IPR004358">
    <property type="entry name" value="Sig_transdc_His_kin-like_C"/>
</dbReference>
<keyword evidence="4" id="KW-0808">Transferase</keyword>
<evidence type="ECO:0000256" key="4">
    <source>
        <dbReference type="ARBA" id="ARBA00022679"/>
    </source>
</evidence>
<sequence>MMELCRGGAENGGPMRQRFHVKRMAKRVLTASTALSFTCAHALAQTSENVAPALSSRDVAVLSAFSGILAATVLATLWFVRLRGRSEAENRALREERDAAHERIANLKALNAEKNRRIIFWEGPKSAPEFLGSLPEEAGAPEDDDAFLKFSEWLSPGSRRQLETAVTRLRKTAKAFEMLVETRSGYVLEVLGSTTGGRAHVRFGALESVRAELAELKIEHKQVNETLSRFEQLLDVTEMPAWIRNGEGQLVWANRAYVKAVEGETAEDTILQNRMLLNTPTQAKLDAALRDKKRFDGRHPVVIDGERTFFEISEVPFGEGSAGIARDVSALEAAEATLRQTVEGHAETLNHLNTAVAIFDADKRLEFYNEAFEKLWKLDIGFLESKPDNAEMFERLRADSKLPEPYQWKEWKDKALSVYRSVEPYSDLWYLPSGETLSVFASANPRGGATWVFENHTEQVALKTRYNTLVKVQGETIDHLSEGVAVFGPDGRLKLANPAFQHLWQIDEKNAEAGTHIRALMKHCEKDYDGSDGWRLFARMITSFDDKRESHQGRLDLRSGLVLDYAVTPLPNAQTMLTFVNKTDSVHVERALTDKNDALRKAEELKNAFLEHVSHELRTPLTSIMGFAELLKSPEIGPLTKRQSNYVDHIANSSSVLMTIVNDMIDLKSADAGILQLDHDTMSLDDLIDSVADDISSRLQEAGITLEITAPPSLGQITADFQRLKQVLLKILGNAIKYAPRSSVIALSCWRENSDFVFTVTDNGPGISEEQLGNVFSRFESGERQAQYAGAGLGLAIVESFVRLHNGKVFIDSEPGAGTTVSCRIPDATEERDGPEIIAAE</sequence>
<dbReference type="GO" id="GO:0000155">
    <property type="term" value="F:phosphorelay sensor kinase activity"/>
    <property type="evidence" value="ECO:0007669"/>
    <property type="project" value="InterPro"/>
</dbReference>
<keyword evidence="7" id="KW-1133">Transmembrane helix</keyword>